<evidence type="ECO:0000313" key="4">
    <source>
        <dbReference type="Proteomes" id="UP001231924"/>
    </source>
</evidence>
<dbReference type="InterPro" id="IPR026881">
    <property type="entry name" value="WYL_dom"/>
</dbReference>
<keyword evidence="3" id="KW-0378">Hydrolase</keyword>
<protein>
    <submittedName>
        <fullName evidence="3">Helicase-associated domain-containing protein</fullName>
    </submittedName>
</protein>
<dbReference type="EMBL" id="JASVWF010000009">
    <property type="protein sequence ID" value="MDL5160181.1"/>
    <property type="molecule type" value="Genomic_DNA"/>
</dbReference>
<accession>A0ABT7MIA1</accession>
<keyword evidence="4" id="KW-1185">Reference proteome</keyword>
<feature type="domain" description="Helicase XPB/Ssl2 N-terminal" evidence="2">
    <location>
        <begin position="1"/>
        <end position="99"/>
    </location>
</feature>
<evidence type="ECO:0000259" key="2">
    <source>
        <dbReference type="Pfam" id="PF13625"/>
    </source>
</evidence>
<proteinExistence type="predicted"/>
<feature type="domain" description="WYL" evidence="1">
    <location>
        <begin position="190"/>
        <end position="251"/>
    </location>
</feature>
<reference evidence="3 4" key="1">
    <citation type="submission" date="2023-06" db="EMBL/GenBank/DDBJ databases">
        <title>Actinomycetospora Odt1-22.</title>
        <authorList>
            <person name="Supong K."/>
        </authorList>
    </citation>
    <scope>NUCLEOTIDE SEQUENCE [LARGE SCALE GENOMIC DNA]</scope>
    <source>
        <strain evidence="3 4">Odt1-22</strain>
    </source>
</reference>
<dbReference type="GO" id="GO:0004386">
    <property type="term" value="F:helicase activity"/>
    <property type="evidence" value="ECO:0007669"/>
    <property type="project" value="UniProtKB-KW"/>
</dbReference>
<comment type="caution">
    <text evidence="3">The sequence shown here is derived from an EMBL/GenBank/DDBJ whole genome shotgun (WGS) entry which is preliminary data.</text>
</comment>
<dbReference type="PROSITE" id="PS52050">
    <property type="entry name" value="WYL"/>
    <property type="match status" value="1"/>
</dbReference>
<keyword evidence="3" id="KW-0347">Helicase</keyword>
<dbReference type="Proteomes" id="UP001231924">
    <property type="component" value="Unassembled WGS sequence"/>
</dbReference>
<name>A0ABT7MIA1_9PSEU</name>
<keyword evidence="3" id="KW-0547">Nucleotide-binding</keyword>
<organism evidence="3 4">
    <name type="scientific">Actinomycetospora termitidis</name>
    <dbReference type="NCBI Taxonomy" id="3053470"/>
    <lineage>
        <taxon>Bacteria</taxon>
        <taxon>Bacillati</taxon>
        <taxon>Actinomycetota</taxon>
        <taxon>Actinomycetes</taxon>
        <taxon>Pseudonocardiales</taxon>
        <taxon>Pseudonocardiaceae</taxon>
        <taxon>Actinomycetospora</taxon>
    </lineage>
</organism>
<dbReference type="Pfam" id="PF13280">
    <property type="entry name" value="WYL"/>
    <property type="match status" value="1"/>
</dbReference>
<dbReference type="Pfam" id="PF13625">
    <property type="entry name" value="Helicase_C_3"/>
    <property type="match status" value="1"/>
</dbReference>
<evidence type="ECO:0000259" key="1">
    <source>
        <dbReference type="Pfam" id="PF13280"/>
    </source>
</evidence>
<evidence type="ECO:0000313" key="3">
    <source>
        <dbReference type="EMBL" id="MDL5160181.1"/>
    </source>
</evidence>
<sequence length="253" mass="27417">MLTEAADVETRGAATVYRFSSRSVRHALDQGWTAEGLLAGLRALAPDVPQPLDYLVHDAARVHGSVRVHEVRTCVVAEEPLATELAAARALRKLGWRRITPTVLGSGQTPATVLAMLRDAGYSPVLDDGSGAVSVERAAVEPVDAFEPITTPGLQPAEVVRRLREGPTGAEHPTSHTLAQLSGRLTPDELDLLAHSLDRHEPVHITYRVNSGSVTERAITPERLYGPWITAWCHLRNDRRDFTVSSILAVTPA</sequence>
<gene>
    <name evidence="3" type="ORF">QRT03_29720</name>
</gene>
<keyword evidence="3" id="KW-0067">ATP-binding</keyword>
<dbReference type="InterPro" id="IPR032830">
    <property type="entry name" value="XPB/Ssl2_N"/>
</dbReference>